<dbReference type="CDD" id="cd02120">
    <property type="entry name" value="PA_subtilisin_like"/>
    <property type="match status" value="1"/>
</dbReference>
<comment type="caution">
    <text evidence="12">The sequence shown here is derived from an EMBL/GenBank/DDBJ whole genome shotgun (WGS) entry which is preliminary data.</text>
</comment>
<dbReference type="PROSITE" id="PS00137">
    <property type="entry name" value="SUBTILASE_HIS"/>
    <property type="match status" value="1"/>
</dbReference>
<dbReference type="InterPro" id="IPR022398">
    <property type="entry name" value="Peptidase_S8_His-AS"/>
</dbReference>
<keyword evidence="5 7" id="KW-0720">Serine protease</keyword>
<dbReference type="Pfam" id="PF00082">
    <property type="entry name" value="Peptidase_S8"/>
    <property type="match status" value="1"/>
</dbReference>
<dbReference type="Gene3D" id="3.30.70.80">
    <property type="entry name" value="Peptidase S8 propeptide/proteinase inhibitor I9"/>
    <property type="match status" value="1"/>
</dbReference>
<dbReference type="InterPro" id="IPR037045">
    <property type="entry name" value="S8pro/Inhibitor_I9_sf"/>
</dbReference>
<feature type="active site" description="Charge relay system" evidence="6 7">
    <location>
        <position position="548"/>
    </location>
</feature>
<evidence type="ECO:0000256" key="3">
    <source>
        <dbReference type="ARBA" id="ARBA00022729"/>
    </source>
</evidence>
<feature type="chain" id="PRO_5023806496" description="Inhibitor I9 domain-containing protein" evidence="8">
    <location>
        <begin position="23"/>
        <end position="783"/>
    </location>
</feature>
<dbReference type="InterPro" id="IPR015500">
    <property type="entry name" value="Peptidase_S8_subtilisin-rel"/>
</dbReference>
<evidence type="ECO:0000256" key="4">
    <source>
        <dbReference type="ARBA" id="ARBA00022801"/>
    </source>
</evidence>
<dbReference type="InterPro" id="IPR010259">
    <property type="entry name" value="S8pro/Inhibitor_I9"/>
</dbReference>
<evidence type="ECO:0000313" key="13">
    <source>
        <dbReference type="Proteomes" id="UP000324897"/>
    </source>
</evidence>
<keyword evidence="4 7" id="KW-0378">Hydrolase</keyword>
<evidence type="ECO:0000259" key="10">
    <source>
        <dbReference type="Pfam" id="PF05922"/>
    </source>
</evidence>
<dbReference type="Pfam" id="PF05922">
    <property type="entry name" value="Inhibitor_I9"/>
    <property type="match status" value="1"/>
</dbReference>
<dbReference type="FunFam" id="2.60.40.2310:FF:000001">
    <property type="entry name" value="Subtilisin-like protease SBT1.5"/>
    <property type="match status" value="1"/>
</dbReference>
<dbReference type="GO" id="GO:0004252">
    <property type="term" value="F:serine-type endopeptidase activity"/>
    <property type="evidence" value="ECO:0007669"/>
    <property type="project" value="UniProtKB-UniRule"/>
</dbReference>
<gene>
    <name evidence="12" type="ORF">EJB05_13338</name>
</gene>
<evidence type="ECO:0000313" key="12">
    <source>
        <dbReference type="EMBL" id="TVU39894.1"/>
    </source>
</evidence>
<dbReference type="InterPro" id="IPR023828">
    <property type="entry name" value="Peptidase_S8_Ser-AS"/>
</dbReference>
<dbReference type="Pfam" id="PF17766">
    <property type="entry name" value="fn3_6"/>
    <property type="match status" value="1"/>
</dbReference>
<evidence type="ECO:0000256" key="7">
    <source>
        <dbReference type="PROSITE-ProRule" id="PRU01240"/>
    </source>
</evidence>
<evidence type="ECO:0000256" key="8">
    <source>
        <dbReference type="SAM" id="SignalP"/>
    </source>
</evidence>
<proteinExistence type="inferred from homology"/>
<dbReference type="InterPro" id="IPR000209">
    <property type="entry name" value="Peptidase_S8/S53_dom"/>
</dbReference>
<dbReference type="OrthoDB" id="206201at2759"/>
<comment type="similarity">
    <text evidence="1 7">Belongs to the peptidase S8 family.</text>
</comment>
<dbReference type="SUPFAM" id="SSF52743">
    <property type="entry name" value="Subtilisin-like"/>
    <property type="match status" value="1"/>
</dbReference>
<feature type="non-terminal residue" evidence="12">
    <location>
        <position position="1"/>
    </location>
</feature>
<dbReference type="Gene3D" id="3.40.50.200">
    <property type="entry name" value="Peptidase S8/S53 domain"/>
    <property type="match status" value="1"/>
</dbReference>
<protein>
    <recommendedName>
        <fullName evidence="14">Inhibitor I9 domain-containing protein</fullName>
    </recommendedName>
</protein>
<evidence type="ECO:0000256" key="6">
    <source>
        <dbReference type="PIRSR" id="PIRSR615500-1"/>
    </source>
</evidence>
<name>A0A5J9VX31_9POAL</name>
<feature type="domain" description="Inhibitor I9" evidence="10">
    <location>
        <begin position="67"/>
        <end position="141"/>
    </location>
</feature>
<dbReference type="PANTHER" id="PTHR10795">
    <property type="entry name" value="PROPROTEIN CONVERTASE SUBTILISIN/KEXIN"/>
    <property type="match status" value="1"/>
</dbReference>
<evidence type="ECO:0000256" key="5">
    <source>
        <dbReference type="ARBA" id="ARBA00022825"/>
    </source>
</evidence>
<keyword evidence="2 7" id="KW-0645">Protease</keyword>
<dbReference type="Gene3D" id="2.60.40.2310">
    <property type="match status" value="1"/>
</dbReference>
<dbReference type="Proteomes" id="UP000324897">
    <property type="component" value="Chromosome 4"/>
</dbReference>
<dbReference type="Gramene" id="TVU39894">
    <property type="protein sequence ID" value="TVU39894"/>
    <property type="gene ID" value="EJB05_13338"/>
</dbReference>
<feature type="domain" description="Peptidase S8/S53" evidence="9">
    <location>
        <begin position="166"/>
        <end position="598"/>
    </location>
</feature>
<dbReference type="CDD" id="cd04852">
    <property type="entry name" value="Peptidases_S8_3"/>
    <property type="match status" value="1"/>
</dbReference>
<dbReference type="Gene3D" id="3.50.30.30">
    <property type="match status" value="1"/>
</dbReference>
<reference evidence="12 13" key="1">
    <citation type="journal article" date="2019" name="Sci. Rep.">
        <title>A high-quality genome of Eragrostis curvula grass provides insights into Poaceae evolution and supports new strategies to enhance forage quality.</title>
        <authorList>
            <person name="Carballo J."/>
            <person name="Santos B.A.C.M."/>
            <person name="Zappacosta D."/>
            <person name="Garbus I."/>
            <person name="Selva J.P."/>
            <person name="Gallo C.A."/>
            <person name="Diaz A."/>
            <person name="Albertini E."/>
            <person name="Caccamo M."/>
            <person name="Echenique V."/>
        </authorList>
    </citation>
    <scope>NUCLEOTIDE SEQUENCE [LARGE SCALE GENOMIC DNA]</scope>
    <source>
        <strain evidence="13">cv. Victoria</strain>
        <tissue evidence="12">Leaf</tissue>
    </source>
</reference>
<keyword evidence="3 8" id="KW-0732">Signal</keyword>
<evidence type="ECO:0000256" key="2">
    <source>
        <dbReference type="ARBA" id="ARBA00022670"/>
    </source>
</evidence>
<dbReference type="PRINTS" id="PR00723">
    <property type="entry name" value="SUBTILISIN"/>
</dbReference>
<evidence type="ECO:0000256" key="1">
    <source>
        <dbReference type="ARBA" id="ARBA00011073"/>
    </source>
</evidence>
<dbReference type="InterPro" id="IPR034197">
    <property type="entry name" value="Peptidases_S8_3"/>
</dbReference>
<dbReference type="PROSITE" id="PS00138">
    <property type="entry name" value="SUBTILASE_SER"/>
    <property type="match status" value="1"/>
</dbReference>
<feature type="active site" description="Charge relay system" evidence="6 7">
    <location>
        <position position="233"/>
    </location>
</feature>
<dbReference type="InterPro" id="IPR045051">
    <property type="entry name" value="SBT"/>
</dbReference>
<feature type="active site" description="Charge relay system" evidence="6 7">
    <location>
        <position position="174"/>
    </location>
</feature>
<dbReference type="AlphaFoldDB" id="A0A5J9VX31"/>
<evidence type="ECO:0000259" key="9">
    <source>
        <dbReference type="Pfam" id="PF00082"/>
    </source>
</evidence>
<organism evidence="12 13">
    <name type="scientific">Eragrostis curvula</name>
    <name type="common">weeping love grass</name>
    <dbReference type="NCBI Taxonomy" id="38414"/>
    <lineage>
        <taxon>Eukaryota</taxon>
        <taxon>Viridiplantae</taxon>
        <taxon>Streptophyta</taxon>
        <taxon>Embryophyta</taxon>
        <taxon>Tracheophyta</taxon>
        <taxon>Spermatophyta</taxon>
        <taxon>Magnoliopsida</taxon>
        <taxon>Liliopsida</taxon>
        <taxon>Poales</taxon>
        <taxon>Poaceae</taxon>
        <taxon>PACMAD clade</taxon>
        <taxon>Chloridoideae</taxon>
        <taxon>Eragrostideae</taxon>
        <taxon>Eragrostidinae</taxon>
        <taxon>Eragrostis</taxon>
    </lineage>
</organism>
<accession>A0A5J9VX31</accession>
<dbReference type="InterPro" id="IPR041469">
    <property type="entry name" value="Subtilisin-like_FN3"/>
</dbReference>
<feature type="signal peptide" evidence="8">
    <location>
        <begin position="1"/>
        <end position="22"/>
    </location>
</feature>
<evidence type="ECO:0008006" key="14">
    <source>
        <dbReference type="Google" id="ProtNLM"/>
    </source>
</evidence>
<dbReference type="GO" id="GO:0006508">
    <property type="term" value="P:proteolysis"/>
    <property type="evidence" value="ECO:0007669"/>
    <property type="project" value="UniProtKB-KW"/>
</dbReference>
<dbReference type="EMBL" id="RWGY01000007">
    <property type="protein sequence ID" value="TVU39894.1"/>
    <property type="molecule type" value="Genomic_DNA"/>
</dbReference>
<dbReference type="PROSITE" id="PS51892">
    <property type="entry name" value="SUBTILASE"/>
    <property type="match status" value="1"/>
</dbReference>
<evidence type="ECO:0000259" key="11">
    <source>
        <dbReference type="Pfam" id="PF17766"/>
    </source>
</evidence>
<feature type="domain" description="Subtilisin-like protease fibronectin type-III" evidence="11">
    <location>
        <begin position="652"/>
        <end position="756"/>
    </location>
</feature>
<keyword evidence="13" id="KW-1185">Reference proteome</keyword>
<sequence>MDVMTITRSVLLLLLVASVLHGHPDVAKATAVTGGRLTDGGDRNETKVYIVFTARQTPPPPPESAVELDMSESADISAKIKTFHHALLSDAIDGSSSSARDRVVYHYTRSLHGFAARLTEEEKNNLARKEGVLSIHERVMYRPQTTRSWDFLGLPLHEHPSLPFEQDVIIGVIDTGITPGSESFSDDGLAPPPAKWKGRCSKRINCNNKIIGAWAYDGGYPDGPASPIDDVGHGTHVASTAAGRAVGSASLYGVANGTARGAVPGTRLAIYKVCWYNSGCASDDILAAFDDAIADGVDVITAPISLETVSEYADDVLAIGAFHAVRRGVLTSVPAGNCGPKLGTVSNVAPWMITAAGTTTDRRIVSRLVLGNGKRILAHSINTFPDIGKQSLLVAPGSCNETLEGAMYKGAILLCPPQQEIVPYVVIRSGAAGIILVDTSEDKDKSFTFPLPVVLVWPAQFQDILRYYNESRYPVATILNSETVYNAEAPSVAGFSSRGPNLIAPGVLKPDISAPGVEILAAWSPLSAPSTSYEDVRVVPYNIISGTSMACPHVTGAAAYVKSVHPQWSPAAIISSLVTTATPLQSNVHEAEFAYGAGQANPTRAVDPGLVYNASEADYVNLLCAQGYNTTQLATMTGTSTTCSWPTGYMADLNYPSIAVPVINYGVDFAVEIPRKVTNVGPVNSVYRAKISSAQGITVSVEPDKLAFTAERQELSFTVSVMGSLQTPAADGGSLGASASIIWSDGKHQVRSPIYVFPKQFRSYVEPAECRCRPGKCDGQLDY</sequence>
<dbReference type="InterPro" id="IPR036852">
    <property type="entry name" value="Peptidase_S8/S53_dom_sf"/>
</dbReference>